<reference evidence="7 8" key="1">
    <citation type="journal article" date="2018" name="Aquat. Microb. Ecol.">
        <title>Gammaproteobacterial methanotrophs dominate.</title>
        <authorList>
            <person name="Rissanen A.J."/>
            <person name="Saarenheimo J."/>
            <person name="Tiirola M."/>
            <person name="Peura S."/>
            <person name="Aalto S.L."/>
            <person name="Karvinen A."/>
            <person name="Nykanen H."/>
        </authorList>
    </citation>
    <scope>NUCLEOTIDE SEQUENCE [LARGE SCALE GENOMIC DNA]</scope>
    <source>
        <strain evidence="7">AMbin10</strain>
    </source>
</reference>
<dbReference type="GO" id="GO:0047804">
    <property type="term" value="F:cysteine-S-conjugate beta-lyase activity"/>
    <property type="evidence" value="ECO:0007669"/>
    <property type="project" value="UniProtKB-EC"/>
</dbReference>
<name>A0A2W4R3Q9_9GAMM</name>
<dbReference type="InterPro" id="IPR004839">
    <property type="entry name" value="Aminotransferase_I/II_large"/>
</dbReference>
<dbReference type="Gene3D" id="3.90.1150.10">
    <property type="entry name" value="Aspartate Aminotransferase, domain 1"/>
    <property type="match status" value="1"/>
</dbReference>
<protein>
    <recommendedName>
        <fullName evidence="2">cysteine-S-conjugate beta-lyase</fullName>
        <ecNumber evidence="2">4.4.1.13</ecNumber>
    </recommendedName>
</protein>
<keyword evidence="3" id="KW-0663">Pyridoxal phosphate</keyword>
<dbReference type="EMBL" id="QJPH01000348">
    <property type="protein sequence ID" value="PZN76909.1"/>
    <property type="molecule type" value="Genomic_DNA"/>
</dbReference>
<evidence type="ECO:0000313" key="7">
    <source>
        <dbReference type="EMBL" id="PZN76909.1"/>
    </source>
</evidence>
<proteinExistence type="inferred from homology"/>
<feature type="domain" description="Aminotransferase class I/classII large" evidence="6">
    <location>
        <begin position="43"/>
        <end position="382"/>
    </location>
</feature>
<dbReference type="GO" id="GO:0008483">
    <property type="term" value="F:transaminase activity"/>
    <property type="evidence" value="ECO:0007669"/>
    <property type="project" value="UniProtKB-KW"/>
</dbReference>
<dbReference type="EC" id="4.4.1.13" evidence="2"/>
<evidence type="ECO:0000313" key="8">
    <source>
        <dbReference type="Proteomes" id="UP000249396"/>
    </source>
</evidence>
<comment type="cofactor">
    <cofactor evidence="1">
        <name>pyridoxal 5'-phosphate</name>
        <dbReference type="ChEBI" id="CHEBI:597326"/>
    </cofactor>
</comment>
<gene>
    <name evidence="7" type="ORF">DM484_15610</name>
</gene>
<accession>A0A2W4R3Q9</accession>
<keyword evidence="4" id="KW-0456">Lyase</keyword>
<evidence type="ECO:0000259" key="6">
    <source>
        <dbReference type="Pfam" id="PF00155"/>
    </source>
</evidence>
<dbReference type="CDD" id="cd00609">
    <property type="entry name" value="AAT_like"/>
    <property type="match status" value="1"/>
</dbReference>
<evidence type="ECO:0000256" key="4">
    <source>
        <dbReference type="ARBA" id="ARBA00023239"/>
    </source>
</evidence>
<dbReference type="InterPro" id="IPR051798">
    <property type="entry name" value="Class-II_PLP-Dep_Aminotrans"/>
</dbReference>
<dbReference type="GO" id="GO:0030170">
    <property type="term" value="F:pyridoxal phosphate binding"/>
    <property type="evidence" value="ECO:0007669"/>
    <property type="project" value="InterPro"/>
</dbReference>
<dbReference type="InterPro" id="IPR015422">
    <property type="entry name" value="PyrdxlP-dep_Trfase_small"/>
</dbReference>
<dbReference type="InterPro" id="IPR027619">
    <property type="entry name" value="C-S_lyase_PatB-like"/>
</dbReference>
<dbReference type="Proteomes" id="UP000249396">
    <property type="component" value="Unassembled WGS sequence"/>
</dbReference>
<dbReference type="SUPFAM" id="SSF53383">
    <property type="entry name" value="PLP-dependent transferases"/>
    <property type="match status" value="1"/>
</dbReference>
<evidence type="ECO:0000256" key="3">
    <source>
        <dbReference type="ARBA" id="ARBA00022898"/>
    </source>
</evidence>
<dbReference type="InterPro" id="IPR015424">
    <property type="entry name" value="PyrdxlP-dep_Trfase"/>
</dbReference>
<dbReference type="Gene3D" id="3.40.640.10">
    <property type="entry name" value="Type I PLP-dependent aspartate aminotransferase-like (Major domain)"/>
    <property type="match status" value="1"/>
</dbReference>
<evidence type="ECO:0000256" key="2">
    <source>
        <dbReference type="ARBA" id="ARBA00012224"/>
    </source>
</evidence>
<comment type="similarity">
    <text evidence="5">Belongs to the class-II pyridoxal-phosphate-dependent aminotransferase family. MalY/PatB cystathionine beta-lyase subfamily.</text>
</comment>
<comment type="caution">
    <text evidence="7">The sequence shown here is derived from an EMBL/GenBank/DDBJ whole genome shotgun (WGS) entry which is preliminary data.</text>
</comment>
<sequence>MNFDFETPIPREGTASVKWDGRKGYFGSEDLLPMWVADADFAVPEAVSRAVMARAAHPVFGYTLATDSLYESLIQWMHDRHGFDVHRDWIILSPGVVPSLHAAAIAFAPSGAGVIVQPPVYFPFFSAVTETDRRLILNPLRLENGRYSIDFEHLEQCAGQGARLLMLCTPHNPVGRVWSENELRNVLDIARRHDLVILSDEIHHDLIFPGAKHIPLQWLAAGEGNIVTAVAPSKTFNIPGLGLSALIVPNPKHRLALRKAFELLHLGASNPFSLVAFEAAYREGGEWLEALLVYLTQTRDFVGQYLASHIPKIKLIQPEGTYLLWLDCRELDMNDIELKQFFIHKAKVGMNPGSVFGEGGGGFMRMNIGTSNLVVKEALERIRKAVEGGIG</sequence>
<keyword evidence="7" id="KW-0808">Transferase</keyword>
<evidence type="ECO:0000256" key="1">
    <source>
        <dbReference type="ARBA" id="ARBA00001933"/>
    </source>
</evidence>
<keyword evidence="7" id="KW-0032">Aminotransferase</keyword>
<dbReference type="AlphaFoldDB" id="A0A2W4R3Q9"/>
<organism evidence="7 8">
    <name type="scientific">Candidatus Methylumidiphilus alinenensis</name>
    <dbReference type="NCBI Taxonomy" id="2202197"/>
    <lineage>
        <taxon>Bacteria</taxon>
        <taxon>Pseudomonadati</taxon>
        <taxon>Pseudomonadota</taxon>
        <taxon>Gammaproteobacteria</taxon>
        <taxon>Methylococcales</taxon>
        <taxon>Candidatus Methylumidiphilus</taxon>
    </lineage>
</organism>
<dbReference type="InterPro" id="IPR015421">
    <property type="entry name" value="PyrdxlP-dep_Trfase_major"/>
</dbReference>
<dbReference type="NCBIfam" id="TIGR04350">
    <property type="entry name" value="C_S_lyase_PatB"/>
    <property type="match status" value="1"/>
</dbReference>
<dbReference type="PANTHER" id="PTHR43525:SF1">
    <property type="entry name" value="PROTEIN MALY"/>
    <property type="match status" value="1"/>
</dbReference>
<evidence type="ECO:0000256" key="5">
    <source>
        <dbReference type="ARBA" id="ARBA00037974"/>
    </source>
</evidence>
<dbReference type="Pfam" id="PF00155">
    <property type="entry name" value="Aminotran_1_2"/>
    <property type="match status" value="1"/>
</dbReference>
<dbReference type="PANTHER" id="PTHR43525">
    <property type="entry name" value="PROTEIN MALY"/>
    <property type="match status" value="1"/>
</dbReference>